<sequence length="89" mass="9516">MPSSHTRRRLLLLLSLAFAACTVVGTSVAGGAEKVPLVVSSWRRRSRPSCGRSLRGCFRLVLAGTPCLGHFTLAPSRTLSSHSSRANQP</sequence>
<evidence type="ECO:0000313" key="2">
    <source>
        <dbReference type="EMBL" id="OBZ72053.1"/>
    </source>
</evidence>
<dbReference type="AlphaFoldDB" id="A0A1C7M4Z4"/>
<dbReference type="EMBL" id="LUGG01000009">
    <property type="protein sequence ID" value="OBZ72053.1"/>
    <property type="molecule type" value="Genomic_DNA"/>
</dbReference>
<comment type="caution">
    <text evidence="2">The sequence shown here is derived from an EMBL/GenBank/DDBJ whole genome shotgun (WGS) entry which is preliminary data.</text>
</comment>
<reference evidence="2 3" key="1">
    <citation type="submission" date="2016-03" db="EMBL/GenBank/DDBJ databases">
        <title>Whole genome sequencing of Grifola frondosa 9006-11.</title>
        <authorList>
            <person name="Min B."/>
            <person name="Park H."/>
            <person name="Kim J.-G."/>
            <person name="Cho H."/>
            <person name="Oh Y.-L."/>
            <person name="Kong W.-S."/>
            <person name="Choi I.-G."/>
        </authorList>
    </citation>
    <scope>NUCLEOTIDE SEQUENCE [LARGE SCALE GENOMIC DNA]</scope>
    <source>
        <strain evidence="2 3">9006-11</strain>
    </source>
</reference>
<dbReference type="Proteomes" id="UP000092993">
    <property type="component" value="Unassembled WGS sequence"/>
</dbReference>
<keyword evidence="1" id="KW-0732">Signal</keyword>
<dbReference type="PROSITE" id="PS51257">
    <property type="entry name" value="PROKAR_LIPOPROTEIN"/>
    <property type="match status" value="1"/>
</dbReference>
<feature type="chain" id="PRO_5008888936" description="Secreted protein" evidence="1">
    <location>
        <begin position="26"/>
        <end position="89"/>
    </location>
</feature>
<feature type="signal peptide" evidence="1">
    <location>
        <begin position="1"/>
        <end position="25"/>
    </location>
</feature>
<evidence type="ECO:0000313" key="3">
    <source>
        <dbReference type="Proteomes" id="UP000092993"/>
    </source>
</evidence>
<keyword evidence="3" id="KW-1185">Reference proteome</keyword>
<gene>
    <name evidence="2" type="ORF">A0H81_07762</name>
</gene>
<name>A0A1C7M4Z4_GRIFR</name>
<evidence type="ECO:0000256" key="1">
    <source>
        <dbReference type="SAM" id="SignalP"/>
    </source>
</evidence>
<accession>A0A1C7M4Z4</accession>
<organism evidence="2 3">
    <name type="scientific">Grifola frondosa</name>
    <name type="common">Maitake</name>
    <name type="synonym">Polyporus frondosus</name>
    <dbReference type="NCBI Taxonomy" id="5627"/>
    <lineage>
        <taxon>Eukaryota</taxon>
        <taxon>Fungi</taxon>
        <taxon>Dikarya</taxon>
        <taxon>Basidiomycota</taxon>
        <taxon>Agaricomycotina</taxon>
        <taxon>Agaricomycetes</taxon>
        <taxon>Polyporales</taxon>
        <taxon>Grifolaceae</taxon>
        <taxon>Grifola</taxon>
    </lineage>
</organism>
<evidence type="ECO:0008006" key="4">
    <source>
        <dbReference type="Google" id="ProtNLM"/>
    </source>
</evidence>
<protein>
    <recommendedName>
        <fullName evidence="4">Secreted protein</fullName>
    </recommendedName>
</protein>
<proteinExistence type="predicted"/>